<sequence>MEKTIWNLWNVENYLSNRILAFILEGRNEMDRISYLKCKLGVESIVVNLSKLLFIYTSALILSVGVETLILHLSFLTIRVFAYGEHAGSSFGCIISSILLFVGSTSMLVEGLLFSEGALLFLQLINVLILSKYAPGVTSKNPVGSEEKKRRRRIQAMCSCMVVTAFAMCVPVLLIQNLLIVGNFLSSVTVLPVLSKKMTEENGK</sequence>
<feature type="transmembrane region" description="Helical" evidence="8">
    <location>
        <begin position="53"/>
        <end position="75"/>
    </location>
</feature>
<evidence type="ECO:0000256" key="3">
    <source>
        <dbReference type="ARBA" id="ARBA00022670"/>
    </source>
</evidence>
<keyword evidence="2" id="KW-0673">Quorum sensing</keyword>
<evidence type="ECO:0000313" key="11">
    <source>
        <dbReference type="Proteomes" id="UP000195141"/>
    </source>
</evidence>
<dbReference type="GO" id="GO:0008233">
    <property type="term" value="F:peptidase activity"/>
    <property type="evidence" value="ECO:0007669"/>
    <property type="project" value="UniProtKB-KW"/>
</dbReference>
<evidence type="ECO:0000256" key="6">
    <source>
        <dbReference type="ARBA" id="ARBA00022989"/>
    </source>
</evidence>
<dbReference type="EMBL" id="CP147247">
    <property type="protein sequence ID" value="WYJ90959.1"/>
    <property type="molecule type" value="Genomic_DNA"/>
</dbReference>
<keyword evidence="5" id="KW-0378">Hydrolase</keyword>
<evidence type="ECO:0000313" key="9">
    <source>
        <dbReference type="EMBL" id="OTP17349.1"/>
    </source>
</evidence>
<proteinExistence type="predicted"/>
<feature type="transmembrane region" description="Helical" evidence="8">
    <location>
        <begin position="154"/>
        <end position="173"/>
    </location>
</feature>
<keyword evidence="3" id="KW-0645">Protease</keyword>
<reference evidence="9" key="1">
    <citation type="submission" date="2017-05" db="EMBL/GenBank/DDBJ databases">
        <title>The Genome Sequence of Enterococcus sp. 9E7_DIV0242.</title>
        <authorList>
            <consortium name="The Broad Institute Genomics Platform"/>
            <consortium name="The Broad Institute Genomic Center for Infectious Diseases"/>
            <person name="Earl A."/>
            <person name="Manson A."/>
            <person name="Schwartman J."/>
            <person name="Gilmore M."/>
            <person name="Abouelleil A."/>
            <person name="Cao P."/>
            <person name="Chapman S."/>
            <person name="Cusick C."/>
            <person name="Shea T."/>
            <person name="Young S."/>
            <person name="Neafsey D."/>
            <person name="Nusbaum C."/>
            <person name="Birren B."/>
        </authorList>
    </citation>
    <scope>NUCLEOTIDE SEQUENCE [LARGE SCALE GENOMIC DNA]</scope>
    <source>
        <strain evidence="9">9E7_DIV0242</strain>
    </source>
</reference>
<evidence type="ECO:0000313" key="10">
    <source>
        <dbReference type="EMBL" id="WYJ90959.1"/>
    </source>
</evidence>
<dbReference type="AlphaFoldDB" id="A0A242K8F0"/>
<dbReference type="GO" id="GO:0016020">
    <property type="term" value="C:membrane"/>
    <property type="evidence" value="ECO:0007669"/>
    <property type="project" value="InterPro"/>
</dbReference>
<feature type="transmembrane region" description="Helical" evidence="8">
    <location>
        <begin position="112"/>
        <end position="133"/>
    </location>
</feature>
<dbReference type="RefSeq" id="WP_086348577.1">
    <property type="nucleotide sequence ID" value="NZ_CP147247.1"/>
</dbReference>
<evidence type="ECO:0000256" key="5">
    <source>
        <dbReference type="ARBA" id="ARBA00022801"/>
    </source>
</evidence>
<dbReference type="GO" id="GO:0009372">
    <property type="term" value="P:quorum sensing"/>
    <property type="evidence" value="ECO:0007669"/>
    <property type="project" value="UniProtKB-KW"/>
</dbReference>
<dbReference type="EMBL" id="NGMM01000002">
    <property type="protein sequence ID" value="OTP17349.1"/>
    <property type="molecule type" value="Genomic_DNA"/>
</dbReference>
<evidence type="ECO:0000256" key="8">
    <source>
        <dbReference type="SAM" id="Phobius"/>
    </source>
</evidence>
<dbReference type="OrthoDB" id="2183538at2"/>
<feature type="transmembrane region" description="Helical" evidence="8">
    <location>
        <begin position="87"/>
        <end position="106"/>
    </location>
</feature>
<organism evidence="9">
    <name type="scientific">Candidatus Enterococcus clewellii</name>
    <dbReference type="NCBI Taxonomy" id="1834193"/>
    <lineage>
        <taxon>Bacteria</taxon>
        <taxon>Bacillati</taxon>
        <taxon>Bacillota</taxon>
        <taxon>Bacilli</taxon>
        <taxon>Lactobacillales</taxon>
        <taxon>Enterococcaceae</taxon>
        <taxon>Enterococcus</taxon>
    </lineage>
</organism>
<evidence type="ECO:0000256" key="7">
    <source>
        <dbReference type="ARBA" id="ARBA00023136"/>
    </source>
</evidence>
<dbReference type="InterPro" id="IPR006741">
    <property type="entry name" value="AgrB"/>
</dbReference>
<dbReference type="Pfam" id="PF04647">
    <property type="entry name" value="AgrB"/>
    <property type="match status" value="1"/>
</dbReference>
<evidence type="ECO:0000256" key="1">
    <source>
        <dbReference type="ARBA" id="ARBA00022475"/>
    </source>
</evidence>
<keyword evidence="4 8" id="KW-0812">Transmembrane</keyword>
<accession>A0A242K8F0</accession>
<keyword evidence="7 8" id="KW-0472">Membrane</keyword>
<dbReference type="SMART" id="SM00793">
    <property type="entry name" value="AgrB"/>
    <property type="match status" value="1"/>
</dbReference>
<dbReference type="Proteomes" id="UP000195141">
    <property type="component" value="Chromosome"/>
</dbReference>
<keyword evidence="11" id="KW-1185">Reference proteome</keyword>
<protein>
    <submittedName>
        <fullName evidence="10">Accessory regulator B</fullName>
    </submittedName>
</protein>
<evidence type="ECO:0000256" key="2">
    <source>
        <dbReference type="ARBA" id="ARBA00022654"/>
    </source>
</evidence>
<keyword evidence="1" id="KW-1003">Cell membrane</keyword>
<gene>
    <name evidence="9" type="ORF">A5888_001487</name>
    <name evidence="10" type="ORF">A5888_002727</name>
</gene>
<reference evidence="10" key="3">
    <citation type="submission" date="2024-03" db="EMBL/GenBank/DDBJ databases">
        <title>The Genome Sequence of Enterococcus sp. DIV0242b.</title>
        <authorList>
            <consortium name="The Broad Institute Genomics Platform"/>
            <consortium name="The Broad Institute Microbial Omics Core"/>
            <consortium name="The Broad Institute Genomic Center for Infectious Diseases"/>
            <person name="Earl A."/>
            <person name="Manson A."/>
            <person name="Gilmore M."/>
            <person name="Schwartman J."/>
            <person name="Shea T."/>
            <person name="Abouelleil A."/>
            <person name="Cao P."/>
            <person name="Chapman S."/>
            <person name="Cusick C."/>
            <person name="Young S."/>
            <person name="Neafsey D."/>
            <person name="Nusbaum C."/>
            <person name="Birren B."/>
        </authorList>
    </citation>
    <scope>NUCLEOTIDE SEQUENCE</scope>
    <source>
        <strain evidence="10">9E7_DIV0242</strain>
    </source>
</reference>
<evidence type="ECO:0000256" key="4">
    <source>
        <dbReference type="ARBA" id="ARBA00022692"/>
    </source>
</evidence>
<keyword evidence="6 8" id="KW-1133">Transmembrane helix</keyword>
<dbReference type="GO" id="GO:0006508">
    <property type="term" value="P:proteolysis"/>
    <property type="evidence" value="ECO:0007669"/>
    <property type="project" value="UniProtKB-KW"/>
</dbReference>
<name>A0A242K8F0_9ENTE</name>
<reference evidence="10" key="2">
    <citation type="submission" date="2017-05" db="EMBL/GenBank/DDBJ databases">
        <authorList>
            <consortium name="The Broad Institute Genomics Platform"/>
            <consortium name="The Broad Institute Genomic Center for Infectious Diseases"/>
            <person name="Earl A."/>
            <person name="Manson A."/>
            <person name="Schwartman J."/>
            <person name="Gilmore M."/>
            <person name="Abouelleil A."/>
            <person name="Cao P."/>
            <person name="Chapman S."/>
            <person name="Cusick C."/>
            <person name="Shea T."/>
            <person name="Young S."/>
            <person name="Neafsey D."/>
            <person name="Nusbaum C."/>
            <person name="Birren B."/>
        </authorList>
    </citation>
    <scope>NUCLEOTIDE SEQUENCE</scope>
    <source>
        <strain evidence="10">9E7_DIV0242</strain>
    </source>
</reference>